<organism evidence="2 3">
    <name type="scientific">Lasiosphaeria ovina</name>
    <dbReference type="NCBI Taxonomy" id="92902"/>
    <lineage>
        <taxon>Eukaryota</taxon>
        <taxon>Fungi</taxon>
        <taxon>Dikarya</taxon>
        <taxon>Ascomycota</taxon>
        <taxon>Pezizomycotina</taxon>
        <taxon>Sordariomycetes</taxon>
        <taxon>Sordariomycetidae</taxon>
        <taxon>Sordariales</taxon>
        <taxon>Lasiosphaeriaceae</taxon>
        <taxon>Lasiosphaeria</taxon>
    </lineage>
</organism>
<evidence type="ECO:0000256" key="1">
    <source>
        <dbReference type="SAM" id="MobiDB-lite"/>
    </source>
</evidence>
<dbReference type="EMBL" id="JAULSN010000010">
    <property type="protein sequence ID" value="KAK3361812.1"/>
    <property type="molecule type" value="Genomic_DNA"/>
</dbReference>
<feature type="compositionally biased region" description="Basic and acidic residues" evidence="1">
    <location>
        <begin position="182"/>
        <end position="192"/>
    </location>
</feature>
<evidence type="ECO:0000313" key="2">
    <source>
        <dbReference type="EMBL" id="KAK3361812.1"/>
    </source>
</evidence>
<protein>
    <submittedName>
        <fullName evidence="2">Uncharacterized protein</fullName>
    </submittedName>
</protein>
<dbReference type="AlphaFoldDB" id="A0AAE0JUM8"/>
<sequence length="228" mass="24376">MRAGVVNWTCNEEAATEDGYLRRDDKTRWRDPWQPKGSYSNPQEAAVIGYCRIGTTAARRRGEIRSSGMYECGQPSAVAAAGRLGRAAGGLGLTGVGYPPPSAATTRRNPYCAVQLEPRTTISSQDGGSRPMTPRRAILGCRQPQCPGEPGRAATHFLAETSEPGRRGTAASIYGLQPGKRSRAEGPVKSDWDGGGTKTSTRERTRWTGLCSSGVASRLSFRAFPLAA</sequence>
<keyword evidence="3" id="KW-1185">Reference proteome</keyword>
<reference evidence="2" key="1">
    <citation type="journal article" date="2023" name="Mol. Phylogenet. Evol.">
        <title>Genome-scale phylogeny and comparative genomics of the fungal order Sordariales.</title>
        <authorList>
            <person name="Hensen N."/>
            <person name="Bonometti L."/>
            <person name="Westerberg I."/>
            <person name="Brannstrom I.O."/>
            <person name="Guillou S."/>
            <person name="Cros-Aarteil S."/>
            <person name="Calhoun S."/>
            <person name="Haridas S."/>
            <person name="Kuo A."/>
            <person name="Mondo S."/>
            <person name="Pangilinan J."/>
            <person name="Riley R."/>
            <person name="LaButti K."/>
            <person name="Andreopoulos B."/>
            <person name="Lipzen A."/>
            <person name="Chen C."/>
            <person name="Yan M."/>
            <person name="Daum C."/>
            <person name="Ng V."/>
            <person name="Clum A."/>
            <person name="Steindorff A."/>
            <person name="Ohm R.A."/>
            <person name="Martin F."/>
            <person name="Silar P."/>
            <person name="Natvig D.O."/>
            <person name="Lalanne C."/>
            <person name="Gautier V."/>
            <person name="Ament-Velasquez S.L."/>
            <person name="Kruys A."/>
            <person name="Hutchinson M.I."/>
            <person name="Powell A.J."/>
            <person name="Barry K."/>
            <person name="Miller A.N."/>
            <person name="Grigoriev I.V."/>
            <person name="Debuchy R."/>
            <person name="Gladieux P."/>
            <person name="Hiltunen Thoren M."/>
            <person name="Johannesson H."/>
        </authorList>
    </citation>
    <scope>NUCLEOTIDE SEQUENCE</scope>
    <source>
        <strain evidence="2">CBS 958.72</strain>
    </source>
</reference>
<name>A0AAE0JUM8_9PEZI</name>
<accession>A0AAE0JUM8</accession>
<feature type="region of interest" description="Disordered" evidence="1">
    <location>
        <begin position="163"/>
        <end position="204"/>
    </location>
</feature>
<comment type="caution">
    <text evidence="2">The sequence shown here is derived from an EMBL/GenBank/DDBJ whole genome shotgun (WGS) entry which is preliminary data.</text>
</comment>
<reference evidence="2" key="2">
    <citation type="submission" date="2023-06" db="EMBL/GenBank/DDBJ databases">
        <authorList>
            <consortium name="Lawrence Berkeley National Laboratory"/>
            <person name="Haridas S."/>
            <person name="Hensen N."/>
            <person name="Bonometti L."/>
            <person name="Westerberg I."/>
            <person name="Brannstrom I.O."/>
            <person name="Guillou S."/>
            <person name="Cros-Aarteil S."/>
            <person name="Calhoun S."/>
            <person name="Kuo A."/>
            <person name="Mondo S."/>
            <person name="Pangilinan J."/>
            <person name="Riley R."/>
            <person name="Labutti K."/>
            <person name="Andreopoulos B."/>
            <person name="Lipzen A."/>
            <person name="Chen C."/>
            <person name="Yanf M."/>
            <person name="Daum C."/>
            <person name="Ng V."/>
            <person name="Clum A."/>
            <person name="Steindorff A."/>
            <person name="Ohm R."/>
            <person name="Martin F."/>
            <person name="Silar P."/>
            <person name="Natvig D."/>
            <person name="Lalanne C."/>
            <person name="Gautier V."/>
            <person name="Ament-Velasquez S.L."/>
            <person name="Kruys A."/>
            <person name="Hutchinson M.I."/>
            <person name="Powell A.J."/>
            <person name="Barry K."/>
            <person name="Miller A.N."/>
            <person name="Grigoriev I.V."/>
            <person name="Debuchy R."/>
            <person name="Gladieux P."/>
            <person name="Thoren M.H."/>
            <person name="Johannesson H."/>
        </authorList>
    </citation>
    <scope>NUCLEOTIDE SEQUENCE</scope>
    <source>
        <strain evidence="2">CBS 958.72</strain>
    </source>
</reference>
<dbReference type="Proteomes" id="UP001287356">
    <property type="component" value="Unassembled WGS sequence"/>
</dbReference>
<proteinExistence type="predicted"/>
<evidence type="ECO:0000313" key="3">
    <source>
        <dbReference type="Proteomes" id="UP001287356"/>
    </source>
</evidence>
<gene>
    <name evidence="2" type="ORF">B0T24DRAFT_640149</name>
</gene>